<keyword evidence="6" id="KW-0472">Membrane</keyword>
<name>A0A7G2CMK3_9TRYP</name>
<feature type="domain" description="Diacylglycerol kinase accessory" evidence="7">
    <location>
        <begin position="89"/>
        <end position="243"/>
    </location>
</feature>
<feature type="transmembrane region" description="Helical" evidence="6">
    <location>
        <begin position="276"/>
        <end position="294"/>
    </location>
</feature>
<evidence type="ECO:0000256" key="2">
    <source>
        <dbReference type="ARBA" id="ARBA00022741"/>
    </source>
</evidence>
<sequence length="295" mass="32870">MNCTKLCHDEGALPLHLGRVSPFPLGTGNDLSCSLGFGSGFSRWVVMGNSRFRKAFEVLAHSAAVDFDRWNLTITPSGAPSSRKCIKKIMNNYFSVGFDAGCAGHMAHLREKYPKFFITRPVVKLWYAFTAAVSLFRDGKIGKKVILRIDGKEVRLPYNPKAVVVANINSYAGGSTIWNPSTDKERFLVPSSNDGLIEVLCLRGVWHLALARLDLGYGTKLGQGRHVELEISSDLPCQYDGEFIDSLPSLGEKIQLSFDYYTSCEVQQTVPKYTPYFAYIAFFLTVLFVIVSHFL</sequence>
<keyword evidence="3" id="KW-0862">Zinc</keyword>
<keyword evidence="5" id="KW-0067">ATP-binding</keyword>
<evidence type="ECO:0000256" key="5">
    <source>
        <dbReference type="ARBA" id="ARBA00022840"/>
    </source>
</evidence>
<evidence type="ECO:0000256" key="1">
    <source>
        <dbReference type="ARBA" id="ARBA00022679"/>
    </source>
</evidence>
<dbReference type="GO" id="GO:0008270">
    <property type="term" value="F:zinc ion binding"/>
    <property type="evidence" value="ECO:0007669"/>
    <property type="project" value="UniProtKB-KW"/>
</dbReference>
<evidence type="ECO:0000256" key="4">
    <source>
        <dbReference type="ARBA" id="ARBA00022777"/>
    </source>
</evidence>
<dbReference type="GO" id="GO:0005524">
    <property type="term" value="F:ATP binding"/>
    <property type="evidence" value="ECO:0007669"/>
    <property type="project" value="UniProtKB-KW"/>
</dbReference>
<dbReference type="PANTHER" id="PTHR11255:SF54">
    <property type="entry name" value="DIACYLGLYCEROL KINASE THETA"/>
    <property type="match status" value="1"/>
</dbReference>
<dbReference type="PANTHER" id="PTHR11255">
    <property type="entry name" value="DIACYLGLYCEROL KINASE"/>
    <property type="match status" value="1"/>
</dbReference>
<dbReference type="Proteomes" id="UP000515908">
    <property type="component" value="Chromosome 16"/>
</dbReference>
<protein>
    <submittedName>
        <fullName evidence="8">Diacylglycerol kinase accessory domain containing protein, putative</fullName>
    </submittedName>
</protein>
<dbReference type="InterPro" id="IPR016064">
    <property type="entry name" value="NAD/diacylglycerol_kinase_sf"/>
</dbReference>
<dbReference type="SUPFAM" id="SSF111331">
    <property type="entry name" value="NAD kinase/diacylglycerol kinase-like"/>
    <property type="match status" value="1"/>
</dbReference>
<dbReference type="AlphaFoldDB" id="A0A7G2CMK3"/>
<gene>
    <name evidence="8" type="ORF">ADEAN_000781200</name>
</gene>
<evidence type="ECO:0000256" key="3">
    <source>
        <dbReference type="ARBA" id="ARBA00022771"/>
    </source>
</evidence>
<evidence type="ECO:0000256" key="6">
    <source>
        <dbReference type="SAM" id="Phobius"/>
    </source>
</evidence>
<keyword evidence="1" id="KW-0808">Transferase</keyword>
<evidence type="ECO:0000313" key="9">
    <source>
        <dbReference type="Proteomes" id="UP000515908"/>
    </source>
</evidence>
<dbReference type="Pfam" id="PF00609">
    <property type="entry name" value="DAGK_acc"/>
    <property type="match status" value="1"/>
</dbReference>
<evidence type="ECO:0000313" key="8">
    <source>
        <dbReference type="EMBL" id="CAD2220297.1"/>
    </source>
</evidence>
<keyword evidence="9" id="KW-1185">Reference proteome</keyword>
<dbReference type="VEuPathDB" id="TriTrypDB:ADEAN_000781200"/>
<dbReference type="OrthoDB" id="242257at2759"/>
<proteinExistence type="predicted"/>
<dbReference type="GO" id="GO:0007200">
    <property type="term" value="P:phospholipase C-activating G protein-coupled receptor signaling pathway"/>
    <property type="evidence" value="ECO:0007669"/>
    <property type="project" value="InterPro"/>
</dbReference>
<keyword evidence="6" id="KW-1133">Transmembrane helix</keyword>
<dbReference type="GO" id="GO:0004143">
    <property type="term" value="F:ATP-dependent diacylglycerol kinase activity"/>
    <property type="evidence" value="ECO:0007669"/>
    <property type="project" value="InterPro"/>
</dbReference>
<keyword evidence="3" id="KW-0863">Zinc-finger</keyword>
<keyword evidence="4 8" id="KW-0418">Kinase</keyword>
<keyword evidence="2" id="KW-0547">Nucleotide-binding</keyword>
<dbReference type="InterPro" id="IPR000756">
    <property type="entry name" value="Diacylglycerol_kin_accessory"/>
</dbReference>
<keyword evidence="3" id="KW-0479">Metal-binding</keyword>
<dbReference type="GO" id="GO:0016020">
    <property type="term" value="C:membrane"/>
    <property type="evidence" value="ECO:0007669"/>
    <property type="project" value="UniProtKB-SubCell"/>
</dbReference>
<reference evidence="8 9" key="1">
    <citation type="submission" date="2020-08" db="EMBL/GenBank/DDBJ databases">
        <authorList>
            <person name="Newling K."/>
            <person name="Davey J."/>
            <person name="Forrester S."/>
        </authorList>
    </citation>
    <scope>NUCLEOTIDE SEQUENCE [LARGE SCALE GENOMIC DNA]</scope>
    <source>
        <strain evidence="9">Crithidia deanei Carvalho (ATCC PRA-265)</strain>
    </source>
</reference>
<dbReference type="InterPro" id="IPR037607">
    <property type="entry name" value="DGK"/>
</dbReference>
<dbReference type="SMART" id="SM00045">
    <property type="entry name" value="DAGKa"/>
    <property type="match status" value="1"/>
</dbReference>
<keyword evidence="6" id="KW-0812">Transmembrane</keyword>
<evidence type="ECO:0000259" key="7">
    <source>
        <dbReference type="SMART" id="SM00045"/>
    </source>
</evidence>
<organism evidence="8 9">
    <name type="scientific">Angomonas deanei</name>
    <dbReference type="NCBI Taxonomy" id="59799"/>
    <lineage>
        <taxon>Eukaryota</taxon>
        <taxon>Discoba</taxon>
        <taxon>Euglenozoa</taxon>
        <taxon>Kinetoplastea</taxon>
        <taxon>Metakinetoplastina</taxon>
        <taxon>Trypanosomatida</taxon>
        <taxon>Trypanosomatidae</taxon>
        <taxon>Strigomonadinae</taxon>
        <taxon>Angomonas</taxon>
    </lineage>
</organism>
<dbReference type="EMBL" id="LR877160">
    <property type="protein sequence ID" value="CAD2220297.1"/>
    <property type="molecule type" value="Genomic_DNA"/>
</dbReference>
<accession>A0A7G2CMK3</accession>
<dbReference type="Gene3D" id="2.60.200.40">
    <property type="match status" value="1"/>
</dbReference>